<dbReference type="GO" id="GO:0035556">
    <property type="term" value="P:intracellular signal transduction"/>
    <property type="evidence" value="ECO:0007669"/>
    <property type="project" value="InterPro"/>
</dbReference>
<reference evidence="5" key="1">
    <citation type="submission" date="2020-06" db="EMBL/GenBank/DDBJ databases">
        <authorList>
            <person name="Ji K."/>
            <person name="Li J."/>
        </authorList>
    </citation>
    <scope>NUCLEOTIDE SEQUENCE</scope>
    <source>
        <strain evidence="5">JKM2019</strain>
        <tissue evidence="5">Whole body</tissue>
    </source>
</reference>
<evidence type="ECO:0000256" key="3">
    <source>
        <dbReference type="SAM" id="MobiDB-lite"/>
    </source>
</evidence>
<organism evidence="5">
    <name type="scientific">Dermatophagoides farinae</name>
    <name type="common">American house dust mite</name>
    <dbReference type="NCBI Taxonomy" id="6954"/>
    <lineage>
        <taxon>Eukaryota</taxon>
        <taxon>Metazoa</taxon>
        <taxon>Ecdysozoa</taxon>
        <taxon>Arthropoda</taxon>
        <taxon>Chelicerata</taxon>
        <taxon>Arachnida</taxon>
        <taxon>Acari</taxon>
        <taxon>Acariformes</taxon>
        <taxon>Sarcoptiformes</taxon>
        <taxon>Astigmata</taxon>
        <taxon>Psoroptidia</taxon>
        <taxon>Analgoidea</taxon>
        <taxon>Pyroglyphidae</taxon>
        <taxon>Dermatophagoidinae</taxon>
        <taxon>Dermatophagoides</taxon>
    </lineage>
</organism>
<feature type="region of interest" description="Disordered" evidence="3">
    <location>
        <begin position="400"/>
        <end position="430"/>
    </location>
</feature>
<protein>
    <submittedName>
        <fullName evidence="5">Dep domain-containing protein 1a-like</fullName>
    </submittedName>
</protein>
<dbReference type="EMBL" id="SDOV01000003">
    <property type="protein sequence ID" value="KAH7643111.1"/>
    <property type="molecule type" value="Genomic_DNA"/>
</dbReference>
<dbReference type="Gene3D" id="1.10.10.10">
    <property type="entry name" value="Winged helix-like DNA-binding domain superfamily/Winged helix DNA-binding domain"/>
    <property type="match status" value="1"/>
</dbReference>
<feature type="compositionally biased region" description="Low complexity" evidence="3">
    <location>
        <begin position="407"/>
        <end position="416"/>
    </location>
</feature>
<evidence type="ECO:0000259" key="4">
    <source>
        <dbReference type="PROSITE" id="PS50186"/>
    </source>
</evidence>
<feature type="domain" description="DEP" evidence="4">
    <location>
        <begin position="51"/>
        <end position="136"/>
    </location>
</feature>
<accession>A0A9D4P2S1</accession>
<dbReference type="Proteomes" id="UP000828236">
    <property type="component" value="Unassembled WGS sequence"/>
</dbReference>
<dbReference type="GO" id="GO:0032222">
    <property type="term" value="P:regulation of synaptic transmission, cholinergic"/>
    <property type="evidence" value="ECO:0007669"/>
    <property type="project" value="InterPro"/>
</dbReference>
<dbReference type="SUPFAM" id="SSF48350">
    <property type="entry name" value="GTPase activation domain, GAP"/>
    <property type="match status" value="1"/>
</dbReference>
<reference evidence="5" key="2">
    <citation type="journal article" date="2021" name="World Allergy Organ. J.">
        <title>Chromosome-level assembly of Dermatophagoides farinae genome and transcriptome reveals two novel allergens Der f 37 and Der f 39.</title>
        <authorList>
            <person name="Chen J."/>
            <person name="Cai Z."/>
            <person name="Fan D."/>
            <person name="Hu J."/>
            <person name="Hou Y."/>
            <person name="He Y."/>
            <person name="Zhang Z."/>
            <person name="Zhao Z."/>
            <person name="Gao P."/>
            <person name="Hu W."/>
            <person name="Sun J."/>
            <person name="Li J."/>
            <person name="Ji K."/>
        </authorList>
    </citation>
    <scope>NUCLEOTIDE SEQUENCE</scope>
    <source>
        <strain evidence="5">JKM2019</strain>
    </source>
</reference>
<comment type="caution">
    <text evidence="5">The sequence shown here is derived from an EMBL/GenBank/DDBJ whole genome shotgun (WGS) entry which is preliminary data.</text>
</comment>
<dbReference type="Gene3D" id="1.10.555.10">
    <property type="entry name" value="Rho GTPase activation protein"/>
    <property type="match status" value="1"/>
</dbReference>
<proteinExistence type="predicted"/>
<dbReference type="AlphaFoldDB" id="A0A9D4P2S1"/>
<dbReference type="Pfam" id="PF00610">
    <property type="entry name" value="DEP"/>
    <property type="match status" value="1"/>
</dbReference>
<evidence type="ECO:0000313" key="5">
    <source>
        <dbReference type="EMBL" id="KAH7643111.1"/>
    </source>
</evidence>
<dbReference type="Pfam" id="PF17064">
    <property type="entry name" value="QVR"/>
    <property type="match status" value="1"/>
</dbReference>
<sequence length="786" mass="92017">MTTTTTTMTTASNHKFRDLNNSRMSSSASSSSLLNDQFKATKMWNDVLHAFYLGIELKKHRRQLKSYADCFTASDAITWLKQYLKNQQRFNGNKITRFQALNLLRKYYESNIIEHVIMNGEMKEIKDNNDLYRFTANENFSFLIRKNNDDDPVDENSKESSSSSKLKFELDVREKIDIYKQIIWSELNRLWPSIVDDNHDIKLQTIDGQIVLNNVTRVNTNGIVQLTDKNEDLPPWIMSAMKCLANWPKATGSANCLPKYPGFESDVFKLIREYFTNMEQPIIPSSYYSVFIHVHRLYLSKSHLKINNGHTKHINDDLGLPANCVYETIFSSKEPVTKIVPIDELSAVFPSFLHYFRQQQQQQQHSNPNSFVSSPLSSSSINQFTSNTFRALSTIPRKSRNNKNCFTTTTTTTPNTTDDRQKFESPPENGEYMFNKTFDDDCSSKRQFYSLQRRKSDKISSRLLNEMEMEMESIDHQNHYELLQLLLILLPNVNRRYLQLLIRLFARILSNKEICLLTNDSLTLKEHIVTIFTRCILRPEKERDFDELQSKEFVTFLIDECWNIFRIPRKFHHEIDKLMKNKLNEKQNDDQSSNDYCHKISNEEYELQRDALSDMALSDLLQSIMRDDTLSERDKLKWIKQFKMYHPDVYDVYFTNCNVLSAAEKKQQQQCDVLFPVLFILIISIFIPMANCEEECLRSKVWCYECESINDPYCNDPFNVSFDMSLMKMCEGCCVKIVLEKNTPQKNIWRTCTSRLQINLFMVDHVCMEESGGQGHMCFCESDGFG</sequence>
<dbReference type="PROSITE" id="PS50186">
    <property type="entry name" value="DEP"/>
    <property type="match status" value="1"/>
</dbReference>
<dbReference type="InterPro" id="IPR000591">
    <property type="entry name" value="DEP_dom"/>
</dbReference>
<dbReference type="GO" id="GO:0030431">
    <property type="term" value="P:sleep"/>
    <property type="evidence" value="ECO:0007669"/>
    <property type="project" value="InterPro"/>
</dbReference>
<dbReference type="SUPFAM" id="SSF46785">
    <property type="entry name" value="Winged helix' DNA-binding domain"/>
    <property type="match status" value="1"/>
</dbReference>
<dbReference type="InterPro" id="IPR036390">
    <property type="entry name" value="WH_DNA-bd_sf"/>
</dbReference>
<evidence type="ECO:0000256" key="2">
    <source>
        <dbReference type="ARBA" id="ARBA00023180"/>
    </source>
</evidence>
<dbReference type="CDD" id="cd23595">
    <property type="entry name" value="TFP_LU_ECD_Qvr"/>
    <property type="match status" value="1"/>
</dbReference>
<dbReference type="PANTHER" id="PTHR16206:SF4">
    <property type="entry name" value="PROTEIN LET-99"/>
    <property type="match status" value="1"/>
</dbReference>
<evidence type="ECO:0000256" key="1">
    <source>
        <dbReference type="ARBA" id="ARBA00022729"/>
    </source>
</evidence>
<dbReference type="InterPro" id="IPR031424">
    <property type="entry name" value="QVR-like"/>
</dbReference>
<gene>
    <name evidence="5" type="ORF">HUG17_9802</name>
</gene>
<dbReference type="InterPro" id="IPR008936">
    <property type="entry name" value="Rho_GTPase_activation_prot"/>
</dbReference>
<keyword evidence="1" id="KW-0732">Signal</keyword>
<name>A0A9D4P2S1_DERFA</name>
<dbReference type="InterPro" id="IPR036388">
    <property type="entry name" value="WH-like_DNA-bd_sf"/>
</dbReference>
<dbReference type="SMART" id="SM00049">
    <property type="entry name" value="DEP"/>
    <property type="match status" value="1"/>
</dbReference>
<dbReference type="PANTHER" id="PTHR16206">
    <property type="entry name" value="DEP DOMAIN-CONTAINING"/>
    <property type="match status" value="1"/>
</dbReference>
<keyword evidence="2" id="KW-0325">Glycoprotein</keyword>